<reference evidence="4" key="2">
    <citation type="journal article" date="2012" name="PLoS ONE">
        <title>A Deeply Branching Thermophilic Bacterium with an Ancient Acetyl-CoA Pathway Dominates a Subsurface Ecosystem.</title>
        <authorList>
            <person name="Takami H."/>
            <person name="Noguchi H."/>
            <person name="Takaki Y."/>
            <person name="Uchiyama I."/>
            <person name="Toyoda A."/>
            <person name="Nishi S."/>
            <person name="Chee G.-J."/>
            <person name="Arai W."/>
            <person name="Nunoura T."/>
            <person name="Itoh T."/>
            <person name="Hattori M."/>
            <person name="Takai K."/>
        </authorList>
    </citation>
    <scope>NUCLEOTIDE SEQUENCE</scope>
</reference>
<evidence type="ECO:0000313" key="4">
    <source>
        <dbReference type="EMBL" id="BAL52394.1"/>
    </source>
</evidence>
<evidence type="ECO:0000256" key="1">
    <source>
        <dbReference type="ARBA" id="ARBA00022801"/>
    </source>
</evidence>
<dbReference type="InterPro" id="IPR050114">
    <property type="entry name" value="UPF0173_UPF0282_UlaG_hydrolase"/>
</dbReference>
<feature type="domain" description="Metallo-beta-lactamase" evidence="3">
    <location>
        <begin position="7"/>
        <end position="187"/>
    </location>
</feature>
<keyword evidence="1 2" id="KW-0378">Hydrolase</keyword>
<dbReference type="InterPro" id="IPR022877">
    <property type="entry name" value="UPF0173"/>
</dbReference>
<organism evidence="4">
    <name type="scientific">uncultured Acetothermia bacterium</name>
    <dbReference type="NCBI Taxonomy" id="236499"/>
    <lineage>
        <taxon>Bacteria</taxon>
        <taxon>Candidatus Bipolaricaulota</taxon>
        <taxon>environmental samples</taxon>
    </lineage>
</organism>
<dbReference type="InterPro" id="IPR036866">
    <property type="entry name" value="RibonucZ/Hydroxyglut_hydro"/>
</dbReference>
<proteinExistence type="inferred from homology"/>
<dbReference type="AlphaFoldDB" id="H5S8A8"/>
<dbReference type="Gene3D" id="3.60.15.10">
    <property type="entry name" value="Ribonuclease Z/Hydroxyacylglutathione hydrolase-like"/>
    <property type="match status" value="1"/>
</dbReference>
<comment type="similarity">
    <text evidence="2">Belongs to the UPF0173 family.</text>
</comment>
<gene>
    <name evidence="4" type="ORF">HGMM_F01C04C14</name>
</gene>
<sequence length="224" mass="24122">MQVTFIGHAAVEIKTDTHALLIDPFITGNPVAQHKPEDFHPDAILLTHGHSDHLGDAVSISKRTGAPIIAIFELAAYCQSQGAHAIGMNIGGPSRFKFGTVQLTPAFHSSSHDGHYLGEPCGIVLTTLENKKIYHAGDTALFSDMALIGKLGLDIAFLPIGSYYTMDPDAAAEAVQLLKPKIVIPIHYNTLPAIHQDPGQFKAKVEAQTKTHVIILRPGEHCTI</sequence>
<dbReference type="SUPFAM" id="SSF56281">
    <property type="entry name" value="Metallo-hydrolase/oxidoreductase"/>
    <property type="match status" value="1"/>
</dbReference>
<name>H5S8A8_9BACT</name>
<dbReference type="NCBIfam" id="NF001911">
    <property type="entry name" value="PRK00685.1"/>
    <property type="match status" value="1"/>
</dbReference>
<dbReference type="PANTHER" id="PTHR43546">
    <property type="entry name" value="UPF0173 METAL-DEPENDENT HYDROLASE MJ1163-RELATED"/>
    <property type="match status" value="1"/>
</dbReference>
<dbReference type="HAMAP" id="MF_00457">
    <property type="entry name" value="UPF0173"/>
    <property type="match status" value="1"/>
</dbReference>
<dbReference type="Pfam" id="PF12706">
    <property type="entry name" value="Lactamase_B_2"/>
    <property type="match status" value="1"/>
</dbReference>
<dbReference type="PANTHER" id="PTHR43546:SF3">
    <property type="entry name" value="UPF0173 METAL-DEPENDENT HYDROLASE MJ1163"/>
    <property type="match status" value="1"/>
</dbReference>
<dbReference type="GO" id="GO:0016787">
    <property type="term" value="F:hydrolase activity"/>
    <property type="evidence" value="ECO:0007669"/>
    <property type="project" value="UniProtKB-UniRule"/>
</dbReference>
<protein>
    <recommendedName>
        <fullName evidence="2">UPF0173 metal-dependent hydrolase HGMM_F01C04C14</fullName>
    </recommendedName>
</protein>
<accession>H5S8A8</accession>
<dbReference type="EMBL" id="AP011627">
    <property type="protein sequence ID" value="BAL52394.1"/>
    <property type="molecule type" value="Genomic_DNA"/>
</dbReference>
<dbReference type="InterPro" id="IPR001279">
    <property type="entry name" value="Metallo-B-lactamas"/>
</dbReference>
<evidence type="ECO:0000256" key="2">
    <source>
        <dbReference type="HAMAP-Rule" id="MF_00457"/>
    </source>
</evidence>
<evidence type="ECO:0000259" key="3">
    <source>
        <dbReference type="SMART" id="SM00849"/>
    </source>
</evidence>
<reference evidence="4" key="1">
    <citation type="journal article" date="2005" name="Environ. Microbiol.">
        <title>Genetic and functional properties of uncultivated thermophilic crenarchaeotes from a subsurface gold mine as revealed by analysis of genome fragments.</title>
        <authorList>
            <person name="Nunoura T."/>
            <person name="Hirayama H."/>
            <person name="Takami H."/>
            <person name="Oida H."/>
            <person name="Nishi S."/>
            <person name="Shimamura S."/>
            <person name="Suzuki Y."/>
            <person name="Inagaki F."/>
            <person name="Takai K."/>
            <person name="Nealson K.H."/>
            <person name="Horikoshi K."/>
        </authorList>
    </citation>
    <scope>NUCLEOTIDE SEQUENCE</scope>
</reference>
<dbReference type="SMART" id="SM00849">
    <property type="entry name" value="Lactamase_B"/>
    <property type="match status" value="1"/>
</dbReference>